<dbReference type="EMBL" id="JALJOU010000050">
    <property type="protein sequence ID" value="KAK9830613.1"/>
    <property type="molecule type" value="Genomic_DNA"/>
</dbReference>
<keyword evidence="4" id="KW-1185">Reference proteome</keyword>
<dbReference type="SUPFAM" id="SSF118116">
    <property type="entry name" value="DNA mismatch repair protein MutL"/>
    <property type="match status" value="1"/>
</dbReference>
<accession>A0AAW1R9Z6</accession>
<dbReference type="PANTHER" id="PTHR10073">
    <property type="entry name" value="DNA MISMATCH REPAIR PROTEIN MLH, PMS, MUTL"/>
    <property type="match status" value="1"/>
</dbReference>
<dbReference type="SMART" id="SM00853">
    <property type="entry name" value="MutL_C"/>
    <property type="match status" value="1"/>
</dbReference>
<evidence type="ECO:0000313" key="4">
    <source>
        <dbReference type="Proteomes" id="UP001445335"/>
    </source>
</evidence>
<proteinExistence type="inferred from homology"/>
<organism evidence="3 4">
    <name type="scientific">Elliptochloris bilobata</name>
    <dbReference type="NCBI Taxonomy" id="381761"/>
    <lineage>
        <taxon>Eukaryota</taxon>
        <taxon>Viridiplantae</taxon>
        <taxon>Chlorophyta</taxon>
        <taxon>core chlorophytes</taxon>
        <taxon>Trebouxiophyceae</taxon>
        <taxon>Trebouxiophyceae incertae sedis</taxon>
        <taxon>Elliptochloris clade</taxon>
        <taxon>Elliptochloris</taxon>
    </lineage>
</organism>
<gene>
    <name evidence="3" type="ORF">WJX81_005386</name>
</gene>
<feature type="domain" description="MutL C-terminal dimerisation" evidence="2">
    <location>
        <begin position="278"/>
        <end position="428"/>
    </location>
</feature>
<dbReference type="Gene3D" id="3.30.1370.100">
    <property type="entry name" value="MutL, C-terminal domain, regulatory subdomain"/>
    <property type="match status" value="1"/>
</dbReference>
<dbReference type="GO" id="GO:0006298">
    <property type="term" value="P:mismatch repair"/>
    <property type="evidence" value="ECO:0007669"/>
    <property type="project" value="InterPro"/>
</dbReference>
<dbReference type="GO" id="GO:0016887">
    <property type="term" value="F:ATP hydrolysis activity"/>
    <property type="evidence" value="ECO:0007669"/>
    <property type="project" value="InterPro"/>
</dbReference>
<evidence type="ECO:0000256" key="1">
    <source>
        <dbReference type="ARBA" id="ARBA00006082"/>
    </source>
</evidence>
<dbReference type="InterPro" id="IPR037198">
    <property type="entry name" value="MutL_C_sf"/>
</dbReference>
<dbReference type="InterPro" id="IPR042120">
    <property type="entry name" value="MutL_C_dimsub"/>
</dbReference>
<dbReference type="InterPro" id="IPR036890">
    <property type="entry name" value="HATPase_C_sf"/>
</dbReference>
<reference evidence="3 4" key="1">
    <citation type="journal article" date="2024" name="Nat. Commun.">
        <title>Phylogenomics reveals the evolutionary origins of lichenization in chlorophyte algae.</title>
        <authorList>
            <person name="Puginier C."/>
            <person name="Libourel C."/>
            <person name="Otte J."/>
            <person name="Skaloud P."/>
            <person name="Haon M."/>
            <person name="Grisel S."/>
            <person name="Petersen M."/>
            <person name="Berrin J.G."/>
            <person name="Delaux P.M."/>
            <person name="Dal Grande F."/>
            <person name="Keller J."/>
        </authorList>
    </citation>
    <scope>NUCLEOTIDE SEQUENCE [LARGE SCALE GENOMIC DNA]</scope>
    <source>
        <strain evidence="3 4">SAG 245.80</strain>
    </source>
</reference>
<dbReference type="InterPro" id="IPR042121">
    <property type="entry name" value="MutL_C_regsub"/>
</dbReference>
<sequence>MQPIAPLPSALVAHLRSGCTIQTLAQVVEELVANSLDACATEVSAELAFGSGQLAVSVHDNGSGIPGADFACLAERYCTSKLRSARELDCGVVSLGYRGEALASIAECSVMEVTSKAGGAFETHTKLLSSGSVLKQGLALQQRQRQGTSVCVRDFLFNRPVSRRVLLELGARKELDACRECVLQLALAHPGTVFLLSDALQRRTLLKLPKGRSMVEYTILNNRPVHGGPAAKVLGLGITLQGLTTEARVLDLEALAGGAHGVLVPPGLSRAHLASAWPLPQVARKFLPVVCCTGVLAIVDQHAADERVCLERLRAQALSEDNLPSRPASERLARPQRLDMGPRDLLALTMHAQRLRAWGWRWCAEPSSGSATLTHAACLLGVTLGATELQLFLGQLQATAGAGTLPPGVARVLAARACRTAVKFGDAVPPAAASRLLADLAQTALCFSCAHGRPTAAPLADLTPLRAAAAARRSRAWFGSPRSASAARVDARVPLGILHERLIAALGTARLVPVGPG</sequence>
<comment type="caution">
    <text evidence="3">The sequence shown here is derived from an EMBL/GenBank/DDBJ whole genome shotgun (WGS) entry which is preliminary data.</text>
</comment>
<dbReference type="Gene3D" id="3.30.1540.20">
    <property type="entry name" value="MutL, C-terminal domain, dimerisation subdomain"/>
    <property type="match status" value="1"/>
</dbReference>
<name>A0AAW1R9Z6_9CHLO</name>
<dbReference type="GO" id="GO:0032300">
    <property type="term" value="C:mismatch repair complex"/>
    <property type="evidence" value="ECO:0007669"/>
    <property type="project" value="InterPro"/>
</dbReference>
<dbReference type="GO" id="GO:0140664">
    <property type="term" value="F:ATP-dependent DNA damage sensor activity"/>
    <property type="evidence" value="ECO:0007669"/>
    <property type="project" value="InterPro"/>
</dbReference>
<dbReference type="InterPro" id="IPR038973">
    <property type="entry name" value="MutL/Mlh/Pms-like"/>
</dbReference>
<dbReference type="GO" id="GO:0005524">
    <property type="term" value="F:ATP binding"/>
    <property type="evidence" value="ECO:0007669"/>
    <property type="project" value="InterPro"/>
</dbReference>
<comment type="similarity">
    <text evidence="1">Belongs to the DNA mismatch repair MutL/HexB family.</text>
</comment>
<dbReference type="PANTHER" id="PTHR10073:SF47">
    <property type="entry name" value="DNA MISMATCH REPAIR PROTEIN MLH3"/>
    <property type="match status" value="1"/>
</dbReference>
<dbReference type="Pfam" id="PF08676">
    <property type="entry name" value="MutL_C"/>
    <property type="match status" value="1"/>
</dbReference>
<protein>
    <recommendedName>
        <fullName evidence="2">MutL C-terminal dimerisation domain-containing protein</fullName>
    </recommendedName>
</protein>
<dbReference type="Pfam" id="PF13589">
    <property type="entry name" value="HATPase_c_3"/>
    <property type="match status" value="1"/>
</dbReference>
<dbReference type="Gene3D" id="3.30.565.10">
    <property type="entry name" value="Histidine kinase-like ATPase, C-terminal domain"/>
    <property type="match status" value="1"/>
</dbReference>
<dbReference type="InterPro" id="IPR014790">
    <property type="entry name" value="MutL_C"/>
</dbReference>
<dbReference type="SUPFAM" id="SSF55874">
    <property type="entry name" value="ATPase domain of HSP90 chaperone/DNA topoisomerase II/histidine kinase"/>
    <property type="match status" value="1"/>
</dbReference>
<dbReference type="Proteomes" id="UP001445335">
    <property type="component" value="Unassembled WGS sequence"/>
</dbReference>
<evidence type="ECO:0000313" key="3">
    <source>
        <dbReference type="EMBL" id="KAK9830613.1"/>
    </source>
</evidence>
<evidence type="ECO:0000259" key="2">
    <source>
        <dbReference type="SMART" id="SM00853"/>
    </source>
</evidence>
<dbReference type="AlphaFoldDB" id="A0AAW1R9Z6"/>